<dbReference type="CDD" id="cd09917">
    <property type="entry name" value="F-box_SF"/>
    <property type="match status" value="1"/>
</dbReference>
<dbReference type="InterPro" id="IPR001810">
    <property type="entry name" value="F-box_dom"/>
</dbReference>
<organism evidence="2">
    <name type="scientific">Blastobotrys adeninivorans</name>
    <name type="common">Yeast</name>
    <name type="synonym">Arxula adeninivorans</name>
    <dbReference type="NCBI Taxonomy" id="409370"/>
    <lineage>
        <taxon>Eukaryota</taxon>
        <taxon>Fungi</taxon>
        <taxon>Dikarya</taxon>
        <taxon>Ascomycota</taxon>
        <taxon>Saccharomycotina</taxon>
        <taxon>Dipodascomycetes</taxon>
        <taxon>Dipodascales</taxon>
        <taxon>Trichomonascaceae</taxon>
        <taxon>Blastobotrys</taxon>
    </lineage>
</organism>
<dbReference type="SUPFAM" id="SSF81383">
    <property type="entry name" value="F-box domain"/>
    <property type="match status" value="1"/>
</dbReference>
<dbReference type="Gene3D" id="1.20.1280.50">
    <property type="match status" value="1"/>
</dbReference>
<accession>A0A060T7M1</accession>
<dbReference type="InterPro" id="IPR036047">
    <property type="entry name" value="F-box-like_dom_sf"/>
</dbReference>
<dbReference type="Pfam" id="PF12937">
    <property type="entry name" value="F-box-like"/>
    <property type="match status" value="1"/>
</dbReference>
<sequence length="535" mass="61440">MDSLPPEVLLEVCQHLQPKSIWQFRQTCSRIYSLVCPLIWAQVKFKLGPREMYMESPRFHNKEAPIYTYEPDKHYVIYPVRDIANRILLIPTFRQRLEYVTGIEIDMIGGLEGQTGGLVKEVLGGYLPAMPNIRRMQIVTDVVDEWIVQLLEATFENQVDIDLHVRQELEHHTSLANLEGKVFDNVTGLFLSVCIDYGDTFDALLKAFTGRVPNLRSIDLSCSPEVHSSIAEEVLSEFVSTVPHIDTLRVHIGVQGTDYKWVPSNLKELVITEKPWSPMGFVRPRSRHDLGPFEQHGRWDDPHAQHVYERIRQHPNGPPPSPIEEGAERKRINVNKLMVDPRLAEYIEFRDVEDLCAIERVEFAIPGHRDYNGAMAQLLSDCGDTLLRLEQRSGRLEKAVSVANLYCPSRVKQLVITQSPGFWRYSGIDLNFDNAATSLKCLESLYLEITYSSFSQSPADLFRMISTYAMYCPSLKEFYLVIRDVGRGNVPIYDDYLKLVEPSVIVPVDTLRPRLSQFVTSNCRFFKVLLEYLRT</sequence>
<reference evidence="2" key="1">
    <citation type="submission" date="2014-02" db="EMBL/GenBank/DDBJ databases">
        <authorList>
            <person name="Genoscope - CEA"/>
        </authorList>
    </citation>
    <scope>NUCLEOTIDE SEQUENCE</scope>
    <source>
        <strain evidence="2">LS3</strain>
    </source>
</reference>
<evidence type="ECO:0000259" key="1">
    <source>
        <dbReference type="PROSITE" id="PS50181"/>
    </source>
</evidence>
<name>A0A060T7M1_BLAAD</name>
<evidence type="ECO:0000313" key="2">
    <source>
        <dbReference type="EMBL" id="CDP35166.1"/>
    </source>
</evidence>
<gene>
    <name evidence="2" type="ORF">GNLVRS02_ARAD1C29172g</name>
</gene>
<dbReference type="PROSITE" id="PS50181">
    <property type="entry name" value="FBOX"/>
    <property type="match status" value="1"/>
</dbReference>
<dbReference type="AlphaFoldDB" id="A0A060T7M1"/>
<feature type="domain" description="F-box" evidence="1">
    <location>
        <begin position="1"/>
        <end position="43"/>
    </location>
</feature>
<proteinExistence type="predicted"/>
<protein>
    <submittedName>
        <fullName evidence="2">ARAD1C29172p</fullName>
    </submittedName>
</protein>
<dbReference type="EMBL" id="HG937693">
    <property type="protein sequence ID" value="CDP35166.1"/>
    <property type="molecule type" value="Genomic_DNA"/>
</dbReference>
<reference evidence="2" key="2">
    <citation type="submission" date="2014-06" db="EMBL/GenBank/DDBJ databases">
        <title>The complete genome of Blastobotrys (Arxula) adeninivorans LS3 - a yeast of biotechnological interest.</title>
        <authorList>
            <person name="Kunze G."/>
            <person name="Gaillardin C."/>
            <person name="Czernicka M."/>
            <person name="Durrens P."/>
            <person name="Martin T."/>
            <person name="Boer E."/>
            <person name="Gabaldon T."/>
            <person name="Cruz J."/>
            <person name="Talla E."/>
            <person name="Marck C."/>
            <person name="Goffeau A."/>
            <person name="Barbe V."/>
            <person name="Baret P."/>
            <person name="Baronian K."/>
            <person name="Beier S."/>
            <person name="Bleykasten C."/>
            <person name="Bode R."/>
            <person name="Casaregola S."/>
            <person name="Despons L."/>
            <person name="Fairhead C."/>
            <person name="Giersberg M."/>
            <person name="Gierski P."/>
            <person name="Hahnel U."/>
            <person name="Hartmann A."/>
            <person name="Jankowska D."/>
            <person name="Jubin C."/>
            <person name="Jung P."/>
            <person name="Lafontaine I."/>
            <person name="Leh-Louis V."/>
            <person name="Lemaire M."/>
            <person name="Marcet-Houben M."/>
            <person name="Mascher M."/>
            <person name="Morel G."/>
            <person name="Richard G.-F."/>
            <person name="Riechen J."/>
            <person name="Sacerdot C."/>
            <person name="Sarkar A."/>
            <person name="Savel G."/>
            <person name="Schacherer J."/>
            <person name="Sherman D."/>
            <person name="Straub M.-L."/>
            <person name="Stein N."/>
            <person name="Thierry A."/>
            <person name="Trautwein-Schult A."/>
            <person name="Westhof E."/>
            <person name="Worch S."/>
            <person name="Dujon B."/>
            <person name="Souciet J.-L."/>
            <person name="Wincker P."/>
            <person name="Scholz U."/>
            <person name="Neuveglise N."/>
        </authorList>
    </citation>
    <scope>NUCLEOTIDE SEQUENCE</scope>
    <source>
        <strain evidence="2">LS3</strain>
    </source>
</reference>